<proteinExistence type="predicted"/>
<gene>
    <name evidence="1" type="ORF">SAMN00120144_1867</name>
</gene>
<protein>
    <submittedName>
        <fullName evidence="1">Uncharacterized protein</fullName>
    </submittedName>
</protein>
<accession>A0A1W1VQB8</accession>
<sequence length="38" mass="4237">MSFLLFVGLLIATALIALNTLDNIKDMLKPQPVRVPNR</sequence>
<keyword evidence="2" id="KW-1185">Reference proteome</keyword>
<dbReference type="Proteomes" id="UP000192266">
    <property type="component" value="Unassembled WGS sequence"/>
</dbReference>
<dbReference type="AlphaFoldDB" id="A0A1W1VQB8"/>
<evidence type="ECO:0000313" key="1">
    <source>
        <dbReference type="EMBL" id="SMB95114.1"/>
    </source>
</evidence>
<reference evidence="1 2" key="1">
    <citation type="submission" date="2017-04" db="EMBL/GenBank/DDBJ databases">
        <authorList>
            <person name="Afonso C.L."/>
            <person name="Miller P.J."/>
            <person name="Scott M.A."/>
            <person name="Spackman E."/>
            <person name="Goraichik I."/>
            <person name="Dimitrov K.M."/>
            <person name="Suarez D.L."/>
            <person name="Swayne D.E."/>
        </authorList>
    </citation>
    <scope>NUCLEOTIDE SEQUENCE [LARGE SCALE GENOMIC DNA]</scope>
    <source>
        <strain evidence="1 2">DSM 11622</strain>
    </source>
</reference>
<dbReference type="EMBL" id="FWWW01000068">
    <property type="protein sequence ID" value="SMB95114.1"/>
    <property type="molecule type" value="Genomic_DNA"/>
</dbReference>
<evidence type="ECO:0000313" key="2">
    <source>
        <dbReference type="Proteomes" id="UP000192266"/>
    </source>
</evidence>
<organism evidence="1 2">
    <name type="scientific">Hymenobacter roseosalivarius DSM 11622</name>
    <dbReference type="NCBI Taxonomy" id="645990"/>
    <lineage>
        <taxon>Bacteria</taxon>
        <taxon>Pseudomonadati</taxon>
        <taxon>Bacteroidota</taxon>
        <taxon>Cytophagia</taxon>
        <taxon>Cytophagales</taxon>
        <taxon>Hymenobacteraceae</taxon>
        <taxon>Hymenobacter</taxon>
    </lineage>
</organism>
<name>A0A1W1VQB8_9BACT</name>